<dbReference type="InterPro" id="IPR029058">
    <property type="entry name" value="AB_hydrolase_fold"/>
</dbReference>
<feature type="signal peptide" evidence="3">
    <location>
        <begin position="1"/>
        <end position="18"/>
    </location>
</feature>
<protein>
    <submittedName>
        <fullName evidence="5">S9 family peptidase</fullName>
    </submittedName>
</protein>
<gene>
    <name evidence="5" type="ORF">EZ428_13550</name>
</gene>
<keyword evidence="1" id="KW-0378">Hydrolase</keyword>
<dbReference type="SUPFAM" id="SSF69304">
    <property type="entry name" value="Tricorn protease N-terminal domain"/>
    <property type="match status" value="1"/>
</dbReference>
<sequence length="963" mass="107361">MQKKLTFFLLLFASAAFAQKKPLDHNVYDSWENIGTKQVSNDGLWVAYGVSVQEGDANLFFQNTLNTQKIKIARGAAPGGGGFGGGSSSSLFSPDSKFAAFSIKPLFKDTRLAKIKKKKPDEMTKDTLGIANLTILAITKIPRVKSFKFPENGASLLAYNLEKAPDTSKRPARPGAGAAEPKNDNEDYLFADDEPASAASKEGTDLIIKNLATGIERVYKYVTDYSFSKDGKQLVFAASGSKKDAAAKQGVFLLNTETGVLKTLVKGKGNFKNFVFDEESERLAFLGETSPEKQEIKDYNLYYNSISLDTAQILVDNDMTGMPAKFAVSGDGRVNFSKDGNKIFFGIAPIKKAKDTTLVDFENAKLDIWGYKDDYLQPMQLKNADRELKRSYLTAIDIYSIDPKIVPLTDAKLPEASLVNEGNAAFVLASTDYGNRIPSQWTGGSVRDYYLVDVKTGVRKKIIESLDGNASASPDGNYVIYYDKAKMLWKTYQVATGKTTVLNEGMTVKFYDEENDVPDEPNSYGIAGWMEEDKAVLLYDRFDIWQFSPDGKTAPKNITAGFGRANNLTFRAERLDPDFRFFTKKDVLWLDAINNVTKQNGFYRKAINDSKAPELVIMAPFKYSNLVKAKNADVILFDKGSYTASPDVYVSKDNLKTALKLSSTNPQQANYNWGTAELVKWTTPKGYKSEGILYKPENFDPSKKYPMIVYFYEKLSDGLYSYQAPAPTPSRLNIPFFVSNGYLIFAPDISYETGHPGKSAEEFINSGVESLKQNAWVDGTKIGIQGQSWGGYQVAHLITATNMYAAAWAGAPVVNMTSAYGGIRWESGMNRQFQYEKTQSRIGATLWEKPELYIENSPLFNFPKVKTPVVIMSNDADGAVPWYQGIEMFTGLKRLGKPVWLLNYNNEAHNLVQRQNRKDIQIREQQFFDYYLKGAKAPVWMVSGVPATEKGKTWGFELTDEKP</sequence>
<feature type="region of interest" description="Disordered" evidence="2">
    <location>
        <begin position="165"/>
        <end position="189"/>
    </location>
</feature>
<dbReference type="Pfam" id="PF00326">
    <property type="entry name" value="Peptidase_S9"/>
    <property type="match status" value="1"/>
</dbReference>
<dbReference type="InterPro" id="IPR001375">
    <property type="entry name" value="Peptidase_S9_cat"/>
</dbReference>
<proteinExistence type="predicted"/>
<dbReference type="GO" id="GO:0004252">
    <property type="term" value="F:serine-type endopeptidase activity"/>
    <property type="evidence" value="ECO:0007669"/>
    <property type="project" value="TreeGrafter"/>
</dbReference>
<organism evidence="5 6">
    <name type="scientific">Pedobacter frigiditerrae</name>
    <dbReference type="NCBI Taxonomy" id="2530452"/>
    <lineage>
        <taxon>Bacteria</taxon>
        <taxon>Pseudomonadati</taxon>
        <taxon>Bacteroidota</taxon>
        <taxon>Sphingobacteriia</taxon>
        <taxon>Sphingobacteriales</taxon>
        <taxon>Sphingobacteriaceae</taxon>
        <taxon>Pedobacter</taxon>
    </lineage>
</organism>
<dbReference type="Gene3D" id="2.120.10.30">
    <property type="entry name" value="TolB, C-terminal domain"/>
    <property type="match status" value="1"/>
</dbReference>
<dbReference type="AlphaFoldDB" id="A0A4R0MTC7"/>
<dbReference type="Gene3D" id="3.40.50.1820">
    <property type="entry name" value="alpha/beta hydrolase"/>
    <property type="match status" value="1"/>
</dbReference>
<accession>A0A4R0MTC7</accession>
<evidence type="ECO:0000256" key="2">
    <source>
        <dbReference type="SAM" id="MobiDB-lite"/>
    </source>
</evidence>
<evidence type="ECO:0000313" key="5">
    <source>
        <dbReference type="EMBL" id="TCC90298.1"/>
    </source>
</evidence>
<dbReference type="SUPFAM" id="SSF53474">
    <property type="entry name" value="alpha/beta-Hydrolases"/>
    <property type="match status" value="1"/>
</dbReference>
<evidence type="ECO:0000256" key="1">
    <source>
        <dbReference type="ARBA" id="ARBA00022801"/>
    </source>
</evidence>
<feature type="domain" description="Peptidase S9 prolyl oligopeptidase catalytic" evidence="4">
    <location>
        <begin position="766"/>
        <end position="933"/>
    </location>
</feature>
<comment type="caution">
    <text evidence="5">The sequence shown here is derived from an EMBL/GenBank/DDBJ whole genome shotgun (WGS) entry which is preliminary data.</text>
</comment>
<dbReference type="Proteomes" id="UP000292884">
    <property type="component" value="Unassembled WGS sequence"/>
</dbReference>
<evidence type="ECO:0000259" key="4">
    <source>
        <dbReference type="Pfam" id="PF00326"/>
    </source>
</evidence>
<dbReference type="EMBL" id="SJSK01000003">
    <property type="protein sequence ID" value="TCC90298.1"/>
    <property type="molecule type" value="Genomic_DNA"/>
</dbReference>
<keyword evidence="6" id="KW-1185">Reference proteome</keyword>
<evidence type="ECO:0000256" key="3">
    <source>
        <dbReference type="SAM" id="SignalP"/>
    </source>
</evidence>
<dbReference type="PANTHER" id="PTHR42776:SF27">
    <property type="entry name" value="DIPEPTIDYL PEPTIDASE FAMILY MEMBER 6"/>
    <property type="match status" value="1"/>
</dbReference>
<keyword evidence="3" id="KW-0732">Signal</keyword>
<evidence type="ECO:0000313" key="6">
    <source>
        <dbReference type="Proteomes" id="UP000292884"/>
    </source>
</evidence>
<dbReference type="InterPro" id="IPR011042">
    <property type="entry name" value="6-blade_b-propeller_TolB-like"/>
</dbReference>
<dbReference type="PANTHER" id="PTHR42776">
    <property type="entry name" value="SERINE PEPTIDASE S9 FAMILY MEMBER"/>
    <property type="match status" value="1"/>
</dbReference>
<reference evidence="5 6" key="1">
    <citation type="submission" date="2019-02" db="EMBL/GenBank/DDBJ databases">
        <title>Pedobacter sp. RP-1-13 sp. nov., isolated from Arctic soil.</title>
        <authorList>
            <person name="Dahal R.H."/>
        </authorList>
    </citation>
    <scope>NUCLEOTIDE SEQUENCE [LARGE SCALE GENOMIC DNA]</scope>
    <source>
        <strain evidence="5 6">RP-1-13</strain>
    </source>
</reference>
<feature type="chain" id="PRO_5020430728" evidence="3">
    <location>
        <begin position="19"/>
        <end position="963"/>
    </location>
</feature>
<dbReference type="GO" id="GO:0006508">
    <property type="term" value="P:proteolysis"/>
    <property type="evidence" value="ECO:0007669"/>
    <property type="project" value="InterPro"/>
</dbReference>
<dbReference type="OrthoDB" id="9812921at2"/>
<dbReference type="RefSeq" id="WP_131553699.1">
    <property type="nucleotide sequence ID" value="NZ_SJSK01000003.1"/>
</dbReference>
<dbReference type="SUPFAM" id="SSF82171">
    <property type="entry name" value="DPP6 N-terminal domain-like"/>
    <property type="match status" value="1"/>
</dbReference>
<name>A0A4R0MTC7_9SPHI</name>